<evidence type="ECO:0000313" key="1">
    <source>
        <dbReference type="EMBL" id="SSX30117.1"/>
    </source>
</evidence>
<accession>A0A336MPC2</accession>
<sequence>MTLLWNGLEWQFWTFRQTNQYFHVFNQNIFLFKAYFRLHLVEKINFKLKIINKNAKNYNKRKILVKIYPDTCQKKVIQKNSNFFIYHEISSFNFDYKNYHILNKRTIKSFFENLKFKRLN</sequence>
<dbReference type="VEuPathDB" id="VectorBase:CSON002079"/>
<proteinExistence type="predicted"/>
<protein>
    <submittedName>
        <fullName evidence="1">CSON002079 protein</fullName>
    </submittedName>
</protein>
<dbReference type="EMBL" id="UFQT01001345">
    <property type="protein sequence ID" value="SSX30117.1"/>
    <property type="molecule type" value="Genomic_DNA"/>
</dbReference>
<dbReference type="AlphaFoldDB" id="A0A336MPC2"/>
<name>A0A336MPC2_CULSO</name>
<reference evidence="1" key="1">
    <citation type="submission" date="2018-07" db="EMBL/GenBank/DDBJ databases">
        <authorList>
            <person name="Quirk P.G."/>
            <person name="Krulwich T.A."/>
        </authorList>
    </citation>
    <scope>NUCLEOTIDE SEQUENCE</scope>
</reference>
<organism evidence="1">
    <name type="scientific">Culicoides sonorensis</name>
    <name type="common">Biting midge</name>
    <dbReference type="NCBI Taxonomy" id="179676"/>
    <lineage>
        <taxon>Eukaryota</taxon>
        <taxon>Metazoa</taxon>
        <taxon>Ecdysozoa</taxon>
        <taxon>Arthropoda</taxon>
        <taxon>Hexapoda</taxon>
        <taxon>Insecta</taxon>
        <taxon>Pterygota</taxon>
        <taxon>Neoptera</taxon>
        <taxon>Endopterygota</taxon>
        <taxon>Diptera</taxon>
        <taxon>Nematocera</taxon>
        <taxon>Chironomoidea</taxon>
        <taxon>Ceratopogonidae</taxon>
        <taxon>Ceratopogoninae</taxon>
        <taxon>Culicoides</taxon>
        <taxon>Monoculicoides</taxon>
    </lineage>
</organism>
<gene>
    <name evidence="1" type="primary">CSON002079</name>
</gene>